<dbReference type="EMBL" id="BPQB01000142">
    <property type="protein sequence ID" value="GJF00243.1"/>
    <property type="molecule type" value="Genomic_DNA"/>
</dbReference>
<dbReference type="AlphaFoldDB" id="A0A9P3LNN5"/>
<organism evidence="1 2">
    <name type="scientific">Phanerochaete sordida</name>
    <dbReference type="NCBI Taxonomy" id="48140"/>
    <lineage>
        <taxon>Eukaryota</taxon>
        <taxon>Fungi</taxon>
        <taxon>Dikarya</taxon>
        <taxon>Basidiomycota</taxon>
        <taxon>Agaricomycotina</taxon>
        <taxon>Agaricomycetes</taxon>
        <taxon>Polyporales</taxon>
        <taxon>Phanerochaetaceae</taxon>
        <taxon>Phanerochaete</taxon>
    </lineage>
</organism>
<protein>
    <submittedName>
        <fullName evidence="1">Uncharacterized protein</fullName>
    </submittedName>
</protein>
<evidence type="ECO:0000313" key="2">
    <source>
        <dbReference type="Proteomes" id="UP000703269"/>
    </source>
</evidence>
<keyword evidence="2" id="KW-1185">Reference proteome</keyword>
<dbReference type="Proteomes" id="UP000703269">
    <property type="component" value="Unassembled WGS sequence"/>
</dbReference>
<gene>
    <name evidence="1" type="ORF">PsYK624_165230</name>
</gene>
<accession>A0A9P3LNN5</accession>
<comment type="caution">
    <text evidence="1">The sequence shown here is derived from an EMBL/GenBank/DDBJ whole genome shotgun (WGS) entry which is preliminary data.</text>
</comment>
<reference evidence="1 2" key="1">
    <citation type="submission" date="2021-08" db="EMBL/GenBank/DDBJ databases">
        <title>Draft Genome Sequence of Phanerochaete sordida strain YK-624.</title>
        <authorList>
            <person name="Mori T."/>
            <person name="Dohra H."/>
            <person name="Suzuki T."/>
            <person name="Kawagishi H."/>
            <person name="Hirai H."/>
        </authorList>
    </citation>
    <scope>NUCLEOTIDE SEQUENCE [LARGE SCALE GENOMIC DNA]</scope>
    <source>
        <strain evidence="1 2">YK-624</strain>
    </source>
</reference>
<proteinExistence type="predicted"/>
<sequence length="143" mass="16295">MVALKLLGESFIRRRRASRYERIALAFLDVYFAFAEGTLREGHGVRVGQGSRPRRRTGVWARCASGGLQRCETHTQASNRGIRTTHTDLEPGRRSHIHILGRRFELYGLKPRTLQQLGAVFCSQFRLPNVNQRVCINNTRSCA</sequence>
<name>A0A9P3LNN5_9APHY</name>
<evidence type="ECO:0000313" key="1">
    <source>
        <dbReference type="EMBL" id="GJF00243.1"/>
    </source>
</evidence>